<evidence type="ECO:0000256" key="2">
    <source>
        <dbReference type="ARBA" id="ARBA00010869"/>
    </source>
</evidence>
<dbReference type="PANTHER" id="PTHR48078">
    <property type="entry name" value="THREONINE DEHYDRATASE, MITOCHONDRIAL-RELATED"/>
    <property type="match status" value="1"/>
</dbReference>
<organism evidence="8 9">
    <name type="scientific">Hericium alpestre</name>
    <dbReference type="NCBI Taxonomy" id="135208"/>
    <lineage>
        <taxon>Eukaryota</taxon>
        <taxon>Fungi</taxon>
        <taxon>Dikarya</taxon>
        <taxon>Basidiomycota</taxon>
        <taxon>Agaricomycotina</taxon>
        <taxon>Agaricomycetes</taxon>
        <taxon>Russulales</taxon>
        <taxon>Hericiaceae</taxon>
        <taxon>Hericium</taxon>
    </lineage>
</organism>
<dbReference type="Gene3D" id="3.40.50.1100">
    <property type="match status" value="2"/>
</dbReference>
<dbReference type="SUPFAM" id="SSF53686">
    <property type="entry name" value="Tryptophan synthase beta subunit-like PLP-dependent enzymes"/>
    <property type="match status" value="1"/>
</dbReference>
<evidence type="ECO:0000256" key="3">
    <source>
        <dbReference type="ARBA" id="ARBA00012093"/>
    </source>
</evidence>
<dbReference type="GO" id="GO:0006567">
    <property type="term" value="P:L-threonine catabolic process"/>
    <property type="evidence" value="ECO:0007669"/>
    <property type="project" value="TreeGrafter"/>
</dbReference>
<proteinExistence type="inferred from homology"/>
<dbReference type="InterPro" id="IPR036052">
    <property type="entry name" value="TrpB-like_PALP_sf"/>
</dbReference>
<dbReference type="GO" id="GO:0009097">
    <property type="term" value="P:isoleucine biosynthetic process"/>
    <property type="evidence" value="ECO:0007669"/>
    <property type="project" value="TreeGrafter"/>
</dbReference>
<evidence type="ECO:0000259" key="7">
    <source>
        <dbReference type="Pfam" id="PF00291"/>
    </source>
</evidence>
<dbReference type="EC" id="4.3.1.17" evidence="3"/>
<accession>A0A4Z0A8R0</accession>
<keyword evidence="5" id="KW-0456">Lyase</keyword>
<dbReference type="GO" id="GO:0006565">
    <property type="term" value="P:L-serine catabolic process"/>
    <property type="evidence" value="ECO:0007669"/>
    <property type="project" value="TreeGrafter"/>
</dbReference>
<gene>
    <name evidence="8" type="ORF">EWM64_g569</name>
</gene>
<keyword evidence="9" id="KW-1185">Reference proteome</keyword>
<evidence type="ECO:0000313" key="9">
    <source>
        <dbReference type="Proteomes" id="UP000298061"/>
    </source>
</evidence>
<comment type="similarity">
    <text evidence="2">Belongs to the serine/threonine dehydratase family.</text>
</comment>
<dbReference type="Pfam" id="PF00291">
    <property type="entry name" value="PALP"/>
    <property type="match status" value="1"/>
</dbReference>
<comment type="cofactor">
    <cofactor evidence="1">
        <name>pyridoxal 5'-phosphate</name>
        <dbReference type="ChEBI" id="CHEBI:597326"/>
    </cofactor>
</comment>
<dbReference type="STRING" id="135208.A0A4Z0A8R0"/>
<reference evidence="8 9" key="1">
    <citation type="submission" date="2019-02" db="EMBL/GenBank/DDBJ databases">
        <title>Genome sequencing of the rare red list fungi Hericium alpestre (H. flagellum).</title>
        <authorList>
            <person name="Buettner E."/>
            <person name="Kellner H."/>
        </authorList>
    </citation>
    <scope>NUCLEOTIDE SEQUENCE [LARGE SCALE GENOMIC DNA]</scope>
    <source>
        <strain evidence="8 9">DSM 108284</strain>
    </source>
</reference>
<dbReference type="InterPro" id="IPR001926">
    <property type="entry name" value="TrpB-like_PALP"/>
</dbReference>
<keyword evidence="4" id="KW-0663">Pyridoxal phosphate</keyword>
<name>A0A4Z0A8R0_9AGAM</name>
<comment type="catalytic activity">
    <reaction evidence="6">
        <text>L-serine = pyruvate + NH4(+)</text>
        <dbReference type="Rhea" id="RHEA:19169"/>
        <dbReference type="ChEBI" id="CHEBI:15361"/>
        <dbReference type="ChEBI" id="CHEBI:28938"/>
        <dbReference type="ChEBI" id="CHEBI:33384"/>
        <dbReference type="EC" id="4.3.1.17"/>
    </reaction>
</comment>
<dbReference type="GO" id="GO:0004794">
    <property type="term" value="F:threonine deaminase activity"/>
    <property type="evidence" value="ECO:0007669"/>
    <property type="project" value="TreeGrafter"/>
</dbReference>
<evidence type="ECO:0000256" key="5">
    <source>
        <dbReference type="ARBA" id="ARBA00023239"/>
    </source>
</evidence>
<evidence type="ECO:0000256" key="1">
    <source>
        <dbReference type="ARBA" id="ARBA00001933"/>
    </source>
</evidence>
<dbReference type="Proteomes" id="UP000298061">
    <property type="component" value="Unassembled WGS sequence"/>
</dbReference>
<dbReference type="AlphaFoldDB" id="A0A4Z0A8R0"/>
<dbReference type="PANTHER" id="PTHR48078:SF2">
    <property type="entry name" value="CATABOLIC L-SERINE_THREONINE DEHYDRATASE"/>
    <property type="match status" value="1"/>
</dbReference>
<evidence type="ECO:0000256" key="6">
    <source>
        <dbReference type="ARBA" id="ARBA00049406"/>
    </source>
</evidence>
<dbReference type="GO" id="GO:0003941">
    <property type="term" value="F:L-serine ammonia-lyase activity"/>
    <property type="evidence" value="ECO:0007669"/>
    <property type="project" value="UniProtKB-EC"/>
</dbReference>
<feature type="domain" description="Tryptophan synthase beta chain-like PALP" evidence="7">
    <location>
        <begin position="16"/>
        <end position="316"/>
    </location>
</feature>
<comment type="caution">
    <text evidence="8">The sequence shown here is derived from an EMBL/GenBank/DDBJ whole genome shotgun (WGS) entry which is preliminary data.</text>
</comment>
<dbReference type="EMBL" id="SFCI01000028">
    <property type="protein sequence ID" value="TFY83456.1"/>
    <property type="molecule type" value="Genomic_DNA"/>
</dbReference>
<dbReference type="OrthoDB" id="7773036at2759"/>
<protein>
    <recommendedName>
        <fullName evidence="3">L-serine ammonia-lyase</fullName>
        <ecNumber evidence="3">4.3.1.17</ecNumber>
    </recommendedName>
</protein>
<evidence type="ECO:0000313" key="8">
    <source>
        <dbReference type="EMBL" id="TFY83456.1"/>
    </source>
</evidence>
<evidence type="ECO:0000256" key="4">
    <source>
        <dbReference type="ARBA" id="ARBA00022898"/>
    </source>
</evidence>
<dbReference type="InterPro" id="IPR050147">
    <property type="entry name" value="Ser/Thr_Dehydratase"/>
</dbReference>
<sequence length="381" mass="40872">MKTLPPGARAGKLWLETPLLYSSHLSQRLESNLAVYLKLENLQPPHSYKYRGLSLFVQYKLAAHGESLHIICASGGNAGLAAAAACQALGVKCTIYLPEGVAPATREYLQRLGADLVVAGSFFLEALRAAEAAVNIDPNAVLAPAYDDPLLWQGHASMIDEIQLQLPADAVKPEAIFCSVGGGGLLGGIIVGCRTVGWDDVPIITLETHGSNCFYQSIQANRNPSWTPPDNVTTRHDDDHDVKLAHLHRLTSKATSLGATEPSAEVVRMALDRTGGVKCVSIPDELAMQVAGSFVDDHKMLVELACSATLAPAYKGSLLSHLIPAPQASSERWRRLVFIVCGGFKISRSEMREYDEIVARDLAAGGDWTVLVDGAALNVEK</sequence>